<gene>
    <name evidence="2" type="ORF">KIN20_031396</name>
</gene>
<keyword evidence="3" id="KW-1185">Reference proteome</keyword>
<name>A0AAD5R6N6_PARTN</name>
<reference evidence="2" key="1">
    <citation type="submission" date="2021-06" db="EMBL/GenBank/DDBJ databases">
        <title>Parelaphostrongylus tenuis whole genome reference sequence.</title>
        <authorList>
            <person name="Garwood T.J."/>
            <person name="Larsen P.A."/>
            <person name="Fountain-Jones N.M."/>
            <person name="Garbe J.R."/>
            <person name="Macchietto M.G."/>
            <person name="Kania S.A."/>
            <person name="Gerhold R.W."/>
            <person name="Richards J.E."/>
            <person name="Wolf T.M."/>
        </authorList>
    </citation>
    <scope>NUCLEOTIDE SEQUENCE</scope>
    <source>
        <strain evidence="2">MNPRO001-30</strain>
        <tissue evidence="2">Meninges</tissue>
    </source>
</reference>
<evidence type="ECO:0000313" key="3">
    <source>
        <dbReference type="Proteomes" id="UP001196413"/>
    </source>
</evidence>
<organism evidence="2 3">
    <name type="scientific">Parelaphostrongylus tenuis</name>
    <name type="common">Meningeal worm</name>
    <dbReference type="NCBI Taxonomy" id="148309"/>
    <lineage>
        <taxon>Eukaryota</taxon>
        <taxon>Metazoa</taxon>
        <taxon>Ecdysozoa</taxon>
        <taxon>Nematoda</taxon>
        <taxon>Chromadorea</taxon>
        <taxon>Rhabditida</taxon>
        <taxon>Rhabditina</taxon>
        <taxon>Rhabditomorpha</taxon>
        <taxon>Strongyloidea</taxon>
        <taxon>Metastrongylidae</taxon>
        <taxon>Parelaphostrongylus</taxon>
    </lineage>
</organism>
<evidence type="ECO:0000313" key="2">
    <source>
        <dbReference type="EMBL" id="KAJ1369824.1"/>
    </source>
</evidence>
<dbReference type="Proteomes" id="UP001196413">
    <property type="component" value="Unassembled WGS sequence"/>
</dbReference>
<feature type="region of interest" description="Disordered" evidence="1">
    <location>
        <begin position="666"/>
        <end position="729"/>
    </location>
</feature>
<comment type="caution">
    <text evidence="2">The sequence shown here is derived from an EMBL/GenBank/DDBJ whole genome shotgun (WGS) entry which is preliminary data.</text>
</comment>
<proteinExistence type="predicted"/>
<evidence type="ECO:0000256" key="1">
    <source>
        <dbReference type="SAM" id="MobiDB-lite"/>
    </source>
</evidence>
<feature type="compositionally biased region" description="Basic and acidic residues" evidence="1">
    <location>
        <begin position="122"/>
        <end position="136"/>
    </location>
</feature>
<dbReference type="AlphaFoldDB" id="A0AAD5R6N6"/>
<dbReference type="EMBL" id="JAHQIW010006687">
    <property type="protein sequence ID" value="KAJ1369824.1"/>
    <property type="molecule type" value="Genomic_DNA"/>
</dbReference>
<feature type="region of interest" description="Disordered" evidence="1">
    <location>
        <begin position="122"/>
        <end position="143"/>
    </location>
</feature>
<feature type="compositionally biased region" description="Basic residues" evidence="1">
    <location>
        <begin position="667"/>
        <end position="681"/>
    </location>
</feature>
<sequence>MKMTLWLWPHIRYSSASTACENVCVYRFNGKEVLYANGPPPWIVVPDKEVEEEQQSKNTVKSSRRLKQAVRVVIPKDEVDQYLYKRSFELSDGLLIFEIKRLKNMSKKAAHEFMIELRRRAKAEKGSMPKEGDEASPKTNPREQLPWYPDVRSLFPRGVFSVLSQAEQQRFLAICQTIMNSNTLRFAHNLQEFKEFQKKVAHERHYMASLVVEMIEKDLETDGMVSKGHPLAFRHGLASGFILPVFSATLAKRWCDERFKIDFDFNNVASSIDWDIRSSRRDSQFLPKLVTTVLKGRSDRIQLPNLRNRCLLDASRLYTDFPLSSSLDDSQIFNDVENITSLCLDNGVRIAMDATTACHLMCDPFVGHNYSYAVPIRVVQNLRQGILTNVAFLRQFIKYLLKTTYVHRRREAPPRSDIGETSTKKQSVSEKQRTYSIFSIAAHNILVRSRPPPLCTEGRQPLKGSTLSFQPRVEYVPNAGAMCLSEEESMWNYCKGIFKQSVNHGLFRTHYSARDLLQMQFWETQSFANFTGSDALWTGPASKQDSVQMIANGTFRFSRLLEVIGGLSHGNYMLVNKNDGLIRILNQAGNGTNSDGVLEFAKNKISVCETKSRFSDAFNGLEPVIPLQWQVVQSRAPGCYIAPDSKMKSVAQTPLSDVSVLAEYGRHERKGKPRRRKRKANALKDNVDLPGSSEVPLPNAEVEDQSTSCPFGNLSEPSSPLINAGPSSP</sequence>
<feature type="compositionally biased region" description="Polar residues" evidence="1">
    <location>
        <begin position="705"/>
        <end position="729"/>
    </location>
</feature>
<protein>
    <submittedName>
        <fullName evidence="2">Uncharacterized protein</fullName>
    </submittedName>
</protein>
<accession>A0AAD5R6N6</accession>